<dbReference type="EMBL" id="GBRH01226126">
    <property type="protein sequence ID" value="JAD71769.1"/>
    <property type="molecule type" value="Transcribed_RNA"/>
</dbReference>
<name>A0A0A9C651_ARUDO</name>
<accession>A0A0A9C651</accession>
<evidence type="ECO:0000313" key="1">
    <source>
        <dbReference type="EMBL" id="JAD71769.1"/>
    </source>
</evidence>
<reference evidence="1" key="2">
    <citation type="journal article" date="2015" name="Data Brief">
        <title>Shoot transcriptome of the giant reed, Arundo donax.</title>
        <authorList>
            <person name="Barrero R.A."/>
            <person name="Guerrero F.D."/>
            <person name="Moolhuijzen P."/>
            <person name="Goolsby J.A."/>
            <person name="Tidwell J."/>
            <person name="Bellgard S.E."/>
            <person name="Bellgard M.I."/>
        </authorList>
    </citation>
    <scope>NUCLEOTIDE SEQUENCE</scope>
    <source>
        <tissue evidence="1">Shoot tissue taken approximately 20 cm above the soil surface</tissue>
    </source>
</reference>
<reference evidence="1" key="1">
    <citation type="submission" date="2014-09" db="EMBL/GenBank/DDBJ databases">
        <authorList>
            <person name="Magalhaes I.L.F."/>
            <person name="Oliveira U."/>
            <person name="Santos F.R."/>
            <person name="Vidigal T.H.D.A."/>
            <person name="Brescovit A.D."/>
            <person name="Santos A.J."/>
        </authorList>
    </citation>
    <scope>NUCLEOTIDE SEQUENCE</scope>
    <source>
        <tissue evidence="1">Shoot tissue taken approximately 20 cm above the soil surface</tissue>
    </source>
</reference>
<dbReference type="AlphaFoldDB" id="A0A0A9C651"/>
<protein>
    <submittedName>
        <fullName evidence="1">Uncharacterized protein</fullName>
    </submittedName>
</protein>
<proteinExistence type="predicted"/>
<sequence>MTSCSIEFCPSDFGLVFLPHGGQPAVGSTEGGCRRPDPRRAALCRCRQGRAGGEQRTTAAVILEVKSAPGNAIEGYCRSEPRISRLREAGD</sequence>
<organism evidence="1">
    <name type="scientific">Arundo donax</name>
    <name type="common">Giant reed</name>
    <name type="synonym">Donax arundinaceus</name>
    <dbReference type="NCBI Taxonomy" id="35708"/>
    <lineage>
        <taxon>Eukaryota</taxon>
        <taxon>Viridiplantae</taxon>
        <taxon>Streptophyta</taxon>
        <taxon>Embryophyta</taxon>
        <taxon>Tracheophyta</taxon>
        <taxon>Spermatophyta</taxon>
        <taxon>Magnoliopsida</taxon>
        <taxon>Liliopsida</taxon>
        <taxon>Poales</taxon>
        <taxon>Poaceae</taxon>
        <taxon>PACMAD clade</taxon>
        <taxon>Arundinoideae</taxon>
        <taxon>Arundineae</taxon>
        <taxon>Arundo</taxon>
    </lineage>
</organism>